<evidence type="ECO:0000256" key="2">
    <source>
        <dbReference type="ARBA" id="ARBA00022552"/>
    </source>
</evidence>
<evidence type="ECO:0000259" key="9">
    <source>
        <dbReference type="SMART" id="SM00650"/>
    </source>
</evidence>
<dbReference type="AlphaFoldDB" id="A0A448PDL8"/>
<evidence type="ECO:0000256" key="8">
    <source>
        <dbReference type="PROSITE-ProRule" id="PRU01026"/>
    </source>
</evidence>
<dbReference type="HAMAP" id="MF_00607">
    <property type="entry name" value="16SrRNA_methyltr_A"/>
    <property type="match status" value="1"/>
</dbReference>
<comment type="function">
    <text evidence="7">Specifically dimethylates two adjacent adenosines (A1518 and A1519) in the loop of a conserved hairpin near the 3'-end of 16S rRNA in the 30S particle. May play a critical role in biogenesis of 30S subunits.</text>
</comment>
<accession>A0A448PDL8</accession>
<dbReference type="InterPro" id="IPR023165">
    <property type="entry name" value="rRNA_Ade_diMease-like_C"/>
</dbReference>
<dbReference type="OrthoDB" id="9814755at2"/>
<name>A0A448PDL8_9ACTO</name>
<dbReference type="Gene3D" id="3.40.50.150">
    <property type="entry name" value="Vaccinia Virus protein VP39"/>
    <property type="match status" value="1"/>
</dbReference>
<dbReference type="GO" id="GO:0052908">
    <property type="term" value="F:16S rRNA (adenine(1518)-N(6)/adenine(1519)-N(6))-dimethyltransferase activity"/>
    <property type="evidence" value="ECO:0007669"/>
    <property type="project" value="UniProtKB-EC"/>
</dbReference>
<proteinExistence type="inferred from homology"/>
<sequence length="324" mass="33879">MLGPVQIRELADRLGVQPTKTRGQNFVHDAGTVRRIVRDAGVADGDVVLEVGPGLGSLTLALLEAGAYVSAVEIDPVLAGALPDTIAEFAPEAAAARFAVLECDALQVRRGDLAVPPELAGVSAGELAGAGTGESSAGASDGPVSEGTLDPTHLVANLPYNVAVPVLLTALAEFPSLRSVTVMVQLEVADRLAAQPGSRTYGVPSVKANWYGKVRRGAKISRSVFWPVPNVDSALVHLDVHEGAHAATNPDLRDLTFEIVDAAFAQRRKTLRAALAPWAGGADEAEEILRAAEVDPTLRGERLGVDDYVQIARAARERFGLALA</sequence>
<evidence type="ECO:0000256" key="7">
    <source>
        <dbReference type="HAMAP-Rule" id="MF_00607"/>
    </source>
</evidence>
<comment type="subcellular location">
    <subcellularLocation>
        <location evidence="7">Cytoplasm</location>
    </subcellularLocation>
</comment>
<evidence type="ECO:0000256" key="3">
    <source>
        <dbReference type="ARBA" id="ARBA00022603"/>
    </source>
</evidence>
<dbReference type="InterPro" id="IPR011530">
    <property type="entry name" value="rRNA_adenine_dimethylase"/>
</dbReference>
<keyword evidence="3 7" id="KW-0489">Methyltransferase</keyword>
<keyword evidence="2 7" id="KW-0698">rRNA processing</keyword>
<dbReference type="PROSITE" id="PS01131">
    <property type="entry name" value="RRNA_A_DIMETH"/>
    <property type="match status" value="1"/>
</dbReference>
<dbReference type="FunFam" id="1.10.8.100:FF:000003">
    <property type="entry name" value="Ribosomal RNA small subunit methyltransferase A"/>
    <property type="match status" value="1"/>
</dbReference>
<dbReference type="GO" id="GO:0003723">
    <property type="term" value="F:RNA binding"/>
    <property type="evidence" value="ECO:0007669"/>
    <property type="project" value="UniProtKB-UniRule"/>
</dbReference>
<evidence type="ECO:0000256" key="5">
    <source>
        <dbReference type="ARBA" id="ARBA00022691"/>
    </source>
</evidence>
<feature type="binding site" evidence="7 8">
    <location>
        <position position="27"/>
    </location>
    <ligand>
        <name>S-adenosyl-L-methionine</name>
        <dbReference type="ChEBI" id="CHEBI:59789"/>
    </ligand>
</feature>
<dbReference type="SMART" id="SM00650">
    <property type="entry name" value="rADc"/>
    <property type="match status" value="1"/>
</dbReference>
<keyword evidence="11" id="KW-1185">Reference proteome</keyword>
<feature type="binding site" evidence="7 8">
    <location>
        <position position="52"/>
    </location>
    <ligand>
        <name>S-adenosyl-L-methionine</name>
        <dbReference type="ChEBI" id="CHEBI:59789"/>
    </ligand>
</feature>
<comment type="catalytic activity">
    <reaction evidence="7">
        <text>adenosine(1518)/adenosine(1519) in 16S rRNA + 4 S-adenosyl-L-methionine = N(6)-dimethyladenosine(1518)/N(6)-dimethyladenosine(1519) in 16S rRNA + 4 S-adenosyl-L-homocysteine + 4 H(+)</text>
        <dbReference type="Rhea" id="RHEA:19609"/>
        <dbReference type="Rhea" id="RHEA-COMP:10232"/>
        <dbReference type="Rhea" id="RHEA-COMP:10233"/>
        <dbReference type="ChEBI" id="CHEBI:15378"/>
        <dbReference type="ChEBI" id="CHEBI:57856"/>
        <dbReference type="ChEBI" id="CHEBI:59789"/>
        <dbReference type="ChEBI" id="CHEBI:74411"/>
        <dbReference type="ChEBI" id="CHEBI:74493"/>
        <dbReference type="EC" id="2.1.1.182"/>
    </reaction>
</comment>
<reference evidence="10 11" key="1">
    <citation type="submission" date="2018-12" db="EMBL/GenBank/DDBJ databases">
        <authorList>
            <consortium name="Pathogen Informatics"/>
        </authorList>
    </citation>
    <scope>NUCLEOTIDE SEQUENCE [LARGE SCALE GENOMIC DNA]</scope>
    <source>
        <strain evidence="10 11">NCTC13354</strain>
    </source>
</reference>
<dbReference type="Proteomes" id="UP000269542">
    <property type="component" value="Chromosome"/>
</dbReference>
<feature type="binding site" evidence="7 8">
    <location>
        <position position="25"/>
    </location>
    <ligand>
        <name>S-adenosyl-L-methionine</name>
        <dbReference type="ChEBI" id="CHEBI:59789"/>
    </ligand>
</feature>
<organism evidence="10 11">
    <name type="scientific">Trueperella bialowiezensis</name>
    <dbReference type="NCBI Taxonomy" id="312285"/>
    <lineage>
        <taxon>Bacteria</taxon>
        <taxon>Bacillati</taxon>
        <taxon>Actinomycetota</taxon>
        <taxon>Actinomycetes</taxon>
        <taxon>Actinomycetales</taxon>
        <taxon>Actinomycetaceae</taxon>
        <taxon>Trueperella</taxon>
    </lineage>
</organism>
<keyword evidence="1 7" id="KW-0963">Cytoplasm</keyword>
<feature type="binding site" evidence="7 8">
    <location>
        <position position="104"/>
    </location>
    <ligand>
        <name>S-adenosyl-L-methionine</name>
        <dbReference type="ChEBI" id="CHEBI:59789"/>
    </ligand>
</feature>
<dbReference type="InterPro" id="IPR020596">
    <property type="entry name" value="rRNA_Ade_Mease_Trfase_CS"/>
</dbReference>
<feature type="binding site" evidence="7 8">
    <location>
        <position position="73"/>
    </location>
    <ligand>
        <name>S-adenosyl-L-methionine</name>
        <dbReference type="ChEBI" id="CHEBI:59789"/>
    </ligand>
</feature>
<dbReference type="EC" id="2.1.1.182" evidence="7"/>
<feature type="domain" description="Ribosomal RNA adenine methylase transferase N-terminal" evidence="9">
    <location>
        <begin position="32"/>
        <end position="242"/>
    </location>
</feature>
<dbReference type="Gene3D" id="1.10.8.100">
    <property type="entry name" value="Ribosomal RNA adenine dimethylase-like, domain 2"/>
    <property type="match status" value="1"/>
</dbReference>
<gene>
    <name evidence="7 10" type="primary">rsmA</name>
    <name evidence="7" type="synonym">ksgA</name>
    <name evidence="10" type="ORF">NCTC13354_00733</name>
</gene>
<dbReference type="Pfam" id="PF00398">
    <property type="entry name" value="RrnaAD"/>
    <property type="match status" value="1"/>
</dbReference>
<dbReference type="InterPro" id="IPR029063">
    <property type="entry name" value="SAM-dependent_MTases_sf"/>
</dbReference>
<keyword evidence="4 7" id="KW-0808">Transferase</keyword>
<dbReference type="KEGG" id="tbw:NCTC13354_00733"/>
<evidence type="ECO:0000313" key="11">
    <source>
        <dbReference type="Proteomes" id="UP000269542"/>
    </source>
</evidence>
<feature type="binding site" evidence="7 8">
    <location>
        <position position="157"/>
    </location>
    <ligand>
        <name>S-adenosyl-L-methionine</name>
        <dbReference type="ChEBI" id="CHEBI:59789"/>
    </ligand>
</feature>
<comment type="similarity">
    <text evidence="7">Belongs to the class I-like SAM-binding methyltransferase superfamily. rRNA adenine N(6)-methyltransferase family. RsmA subfamily.</text>
</comment>
<evidence type="ECO:0000256" key="4">
    <source>
        <dbReference type="ARBA" id="ARBA00022679"/>
    </source>
</evidence>
<dbReference type="EMBL" id="LR134476">
    <property type="protein sequence ID" value="VEI13033.1"/>
    <property type="molecule type" value="Genomic_DNA"/>
</dbReference>
<keyword evidence="5 7" id="KW-0949">S-adenosyl-L-methionine</keyword>
<keyword evidence="6 7" id="KW-0694">RNA-binding</keyword>
<dbReference type="GO" id="GO:0005829">
    <property type="term" value="C:cytosol"/>
    <property type="evidence" value="ECO:0007669"/>
    <property type="project" value="TreeGrafter"/>
</dbReference>
<dbReference type="PROSITE" id="PS51689">
    <property type="entry name" value="SAM_RNA_A_N6_MT"/>
    <property type="match status" value="1"/>
</dbReference>
<evidence type="ECO:0000313" key="10">
    <source>
        <dbReference type="EMBL" id="VEI13033.1"/>
    </source>
</evidence>
<protein>
    <recommendedName>
        <fullName evidence="7">Ribosomal RNA small subunit methyltransferase A</fullName>
        <ecNumber evidence="7">2.1.1.182</ecNumber>
    </recommendedName>
    <alternativeName>
        <fullName evidence="7">16S rRNA (adenine(1518)-N(6)/adenine(1519)-N(6))-dimethyltransferase</fullName>
    </alternativeName>
    <alternativeName>
        <fullName evidence="7">16S rRNA dimethyladenosine transferase</fullName>
    </alternativeName>
    <alternativeName>
        <fullName evidence="7">16S rRNA dimethylase</fullName>
    </alternativeName>
    <alternativeName>
        <fullName evidence="7">S-adenosylmethionine-6-N', N'-adenosyl(rRNA) dimethyltransferase</fullName>
    </alternativeName>
</protein>
<dbReference type="PANTHER" id="PTHR11727:SF7">
    <property type="entry name" value="DIMETHYLADENOSINE TRANSFERASE-RELATED"/>
    <property type="match status" value="1"/>
</dbReference>
<evidence type="ECO:0000256" key="6">
    <source>
        <dbReference type="ARBA" id="ARBA00022884"/>
    </source>
</evidence>
<dbReference type="SUPFAM" id="SSF53335">
    <property type="entry name" value="S-adenosyl-L-methionine-dependent methyltransferases"/>
    <property type="match status" value="1"/>
</dbReference>
<evidence type="ECO:0000256" key="1">
    <source>
        <dbReference type="ARBA" id="ARBA00022490"/>
    </source>
</evidence>
<dbReference type="InterPro" id="IPR020598">
    <property type="entry name" value="rRNA_Ade_methylase_Trfase_N"/>
</dbReference>
<dbReference type="PANTHER" id="PTHR11727">
    <property type="entry name" value="DIMETHYLADENOSINE TRANSFERASE"/>
    <property type="match status" value="1"/>
</dbReference>
<dbReference type="InterPro" id="IPR001737">
    <property type="entry name" value="KsgA/Erm"/>
</dbReference>